<dbReference type="Gene3D" id="3.40.50.11210">
    <property type="entry name" value="Rap/Ran-GAP"/>
    <property type="match status" value="1"/>
</dbReference>
<protein>
    <submittedName>
        <fullName evidence="3">10036_t:CDS:1</fullName>
    </submittedName>
</protein>
<dbReference type="GO" id="GO:0005096">
    <property type="term" value="F:GTPase activator activity"/>
    <property type="evidence" value="ECO:0007669"/>
    <property type="project" value="UniProtKB-KW"/>
</dbReference>
<dbReference type="Pfam" id="PF02145">
    <property type="entry name" value="Rap_GAP"/>
    <property type="match status" value="2"/>
</dbReference>
<dbReference type="SUPFAM" id="SSF111347">
    <property type="entry name" value="Rap/Ran-GAP"/>
    <property type="match status" value="1"/>
</dbReference>
<comment type="caution">
    <text evidence="3">The sequence shown here is derived from an EMBL/GenBank/DDBJ whole genome shotgun (WGS) entry which is preliminary data.</text>
</comment>
<dbReference type="InterPro" id="IPR035974">
    <property type="entry name" value="Rap/Ran-GAP_sf"/>
</dbReference>
<organism evidence="3 4">
    <name type="scientific">Acaulospora morrowiae</name>
    <dbReference type="NCBI Taxonomy" id="94023"/>
    <lineage>
        <taxon>Eukaryota</taxon>
        <taxon>Fungi</taxon>
        <taxon>Fungi incertae sedis</taxon>
        <taxon>Mucoromycota</taxon>
        <taxon>Glomeromycotina</taxon>
        <taxon>Glomeromycetes</taxon>
        <taxon>Diversisporales</taxon>
        <taxon>Acaulosporaceae</taxon>
        <taxon>Acaulospora</taxon>
    </lineage>
</organism>
<name>A0A9N9C7T4_9GLOM</name>
<dbReference type="PANTHER" id="PTHR15711:SF22">
    <property type="entry name" value="RAP-GAP DOMAIN-CONTAINING PROTEIN"/>
    <property type="match status" value="1"/>
</dbReference>
<dbReference type="PANTHER" id="PTHR15711">
    <property type="entry name" value="RAP GTPASE-ACTIVATING PROTEIN"/>
    <property type="match status" value="1"/>
</dbReference>
<dbReference type="GO" id="GO:0051056">
    <property type="term" value="P:regulation of small GTPase mediated signal transduction"/>
    <property type="evidence" value="ECO:0007669"/>
    <property type="project" value="InterPro"/>
</dbReference>
<dbReference type="PROSITE" id="PS50085">
    <property type="entry name" value="RAPGAP"/>
    <property type="match status" value="1"/>
</dbReference>
<dbReference type="AlphaFoldDB" id="A0A9N9C7T4"/>
<dbReference type="OrthoDB" id="2499658at2759"/>
<dbReference type="EMBL" id="CAJVPV010005620">
    <property type="protein sequence ID" value="CAG8593741.1"/>
    <property type="molecule type" value="Genomic_DNA"/>
</dbReference>
<feature type="domain" description="Rap-GAP" evidence="2">
    <location>
        <begin position="181"/>
        <end position="418"/>
    </location>
</feature>
<accession>A0A9N9C7T4</accession>
<proteinExistence type="predicted"/>
<reference evidence="3" key="1">
    <citation type="submission" date="2021-06" db="EMBL/GenBank/DDBJ databases">
        <authorList>
            <person name="Kallberg Y."/>
            <person name="Tangrot J."/>
            <person name="Rosling A."/>
        </authorList>
    </citation>
    <scope>NUCLEOTIDE SEQUENCE</scope>
    <source>
        <strain evidence="3">CL551</strain>
    </source>
</reference>
<evidence type="ECO:0000259" key="2">
    <source>
        <dbReference type="PROSITE" id="PS50085"/>
    </source>
</evidence>
<dbReference type="Gene3D" id="1.25.40.20">
    <property type="entry name" value="Ankyrin repeat-containing domain"/>
    <property type="match status" value="1"/>
</dbReference>
<evidence type="ECO:0000256" key="1">
    <source>
        <dbReference type="ARBA" id="ARBA00022468"/>
    </source>
</evidence>
<keyword evidence="4" id="KW-1185">Reference proteome</keyword>
<dbReference type="InterPro" id="IPR000331">
    <property type="entry name" value="Rap/Ran_GAP_dom"/>
</dbReference>
<dbReference type="InterPro" id="IPR036770">
    <property type="entry name" value="Ankyrin_rpt-contain_sf"/>
</dbReference>
<dbReference type="Proteomes" id="UP000789342">
    <property type="component" value="Unassembled WGS sequence"/>
</dbReference>
<dbReference type="GO" id="GO:0005737">
    <property type="term" value="C:cytoplasm"/>
    <property type="evidence" value="ECO:0007669"/>
    <property type="project" value="TreeGrafter"/>
</dbReference>
<evidence type="ECO:0000313" key="4">
    <source>
        <dbReference type="Proteomes" id="UP000789342"/>
    </source>
</evidence>
<dbReference type="InterPro" id="IPR050989">
    <property type="entry name" value="Rap1_Ran_GAP"/>
</dbReference>
<keyword evidence="1" id="KW-0343">GTPase activation</keyword>
<evidence type="ECO:0000313" key="3">
    <source>
        <dbReference type="EMBL" id="CAG8593741.1"/>
    </source>
</evidence>
<gene>
    <name evidence="3" type="ORF">AMORRO_LOCUS7464</name>
</gene>
<sequence length="618" mass="70388">MTYPSSHYRSNSSFSSELGYRTSATSVLSSTASTASTAYTQFTLPIASQYSSYSYTRKMSGEVEEDEYQVEHVDMQANWYRKYFFGKDHPTFIGIIEPHGPLIISIILDSITIKSNLEGIAWYRYIVRRKERPDERGTLAGSSVSPFGEPIWDSLLRMINKDFSCKQLTKFITTPELSEELLNLDESRFQKSYKVGVLYCAPSQRTEEEWFSNTKTSYEYDHFLEILGKKIRLQGWDGFKGGLDTKTGETGEYSVYDSGTWNDFEIMYHVSTMLPYGKDKHQVTRKKHIGNDPDYVVEFLTMNTFIQNSILDIVCIIFQDVPLPFSPSSIRSQFLHVFLVVSPMQTIDGSKAYIVDIVYKNGVPNFGPMLPNPPVFYNMKSLKKFLVAAVINGQNAAWKTPKLNDPFIRARNGRIDDLTKKYAPIILAPLTSCPQSPKKISQEELDTALRRLFTREIRTDGSPPDIMQVKSLLDQGANPNIKISRSRRSRDQYISDLMTQDTTIGCGKLPNILFATILLSDDPVYVKLLINYGCETMPRDKYYPNAFVFAARHQRVETMRCLLENVPALSDPQSVDAAINERFQGGCGSHLRERSYGTKIWYGIAGEMKKLKKQIMHG</sequence>